<reference evidence="1" key="1">
    <citation type="submission" date="2020-09" db="EMBL/GenBank/DDBJ databases">
        <title>A novel bacterium of genus Hazenella, isolated from South China Sea.</title>
        <authorList>
            <person name="Huang H."/>
            <person name="Mo K."/>
            <person name="Hu Y."/>
        </authorList>
    </citation>
    <scope>NUCLEOTIDE SEQUENCE</scope>
    <source>
        <strain evidence="1">IB182357</strain>
    </source>
</reference>
<name>A0A926RVL6_9BACL</name>
<evidence type="ECO:0000313" key="2">
    <source>
        <dbReference type="Proteomes" id="UP000661691"/>
    </source>
</evidence>
<protein>
    <submittedName>
        <fullName evidence="1">Uncharacterized protein</fullName>
    </submittedName>
</protein>
<dbReference type="AlphaFoldDB" id="A0A926RVL6"/>
<organism evidence="1 2">
    <name type="scientific">Polycladospora coralii</name>
    <dbReference type="NCBI Taxonomy" id="2771432"/>
    <lineage>
        <taxon>Bacteria</taxon>
        <taxon>Bacillati</taxon>
        <taxon>Bacillota</taxon>
        <taxon>Bacilli</taxon>
        <taxon>Bacillales</taxon>
        <taxon>Thermoactinomycetaceae</taxon>
        <taxon>Polycladospora</taxon>
    </lineage>
</organism>
<sequence length="80" mass="9493">MSIVFRGRTEIFSLSDVGWVSKGPAFKKSNEILIIFKYTYWDYENEDWANAIGLEEEEAEEFLNRWTEYKERISQEDVSG</sequence>
<dbReference type="EMBL" id="JACXAH010000036">
    <property type="protein sequence ID" value="MBD1373739.1"/>
    <property type="molecule type" value="Genomic_DNA"/>
</dbReference>
<evidence type="ECO:0000313" key="1">
    <source>
        <dbReference type="EMBL" id="MBD1373739.1"/>
    </source>
</evidence>
<dbReference type="Proteomes" id="UP000661691">
    <property type="component" value="Unassembled WGS sequence"/>
</dbReference>
<gene>
    <name evidence="1" type="ORF">IC620_15440</name>
</gene>
<accession>A0A926RVL6</accession>
<proteinExistence type="predicted"/>
<keyword evidence="2" id="KW-1185">Reference proteome</keyword>
<dbReference type="RefSeq" id="WP_191142735.1">
    <property type="nucleotide sequence ID" value="NZ_JACXAH010000036.1"/>
</dbReference>
<comment type="caution">
    <text evidence="1">The sequence shown here is derived from an EMBL/GenBank/DDBJ whole genome shotgun (WGS) entry which is preliminary data.</text>
</comment>